<reference evidence="2 3" key="1">
    <citation type="submission" date="2024-01" db="EMBL/GenBank/DDBJ databases">
        <authorList>
            <person name="Alioto T."/>
            <person name="Alioto T."/>
            <person name="Gomez Garrido J."/>
        </authorList>
    </citation>
    <scope>NUCLEOTIDE SEQUENCE [LARGE SCALE GENOMIC DNA]</scope>
</reference>
<sequence length="158" mass="17393">MAPASRAASAALSLLFLGRVILGTEYFSAITLFNNELHKQGCSSLSDWEEYQADCESSILQLEDPDCEEGSNPPCESVFSLNAEKILNQAKLFIEQKKIPFPVENQNTNEELAIGYVLIGNGLYDEAIKHFSLLLQSDPELVSAIYGRGIAYGKKSLQ</sequence>
<evidence type="ECO:0000256" key="1">
    <source>
        <dbReference type="SAM" id="SignalP"/>
    </source>
</evidence>
<dbReference type="SUPFAM" id="SSF48452">
    <property type="entry name" value="TPR-like"/>
    <property type="match status" value="2"/>
</dbReference>
<dbReference type="InterPro" id="IPR011990">
    <property type="entry name" value="TPR-like_helical_dom_sf"/>
</dbReference>
<name>A0AAV1Q2A7_SCOSC</name>
<accession>A0AAV1Q2A7</accession>
<feature type="non-terminal residue" evidence="2">
    <location>
        <position position="158"/>
    </location>
</feature>
<dbReference type="EMBL" id="CAWUFR010000499">
    <property type="protein sequence ID" value="CAK6978578.1"/>
    <property type="molecule type" value="Genomic_DNA"/>
</dbReference>
<proteinExistence type="predicted"/>
<evidence type="ECO:0000313" key="2">
    <source>
        <dbReference type="EMBL" id="CAK6978577.1"/>
    </source>
</evidence>
<feature type="signal peptide" evidence="1">
    <location>
        <begin position="1"/>
        <end position="23"/>
    </location>
</feature>
<dbReference type="Gene3D" id="1.25.40.10">
    <property type="entry name" value="Tetratricopeptide repeat domain"/>
    <property type="match status" value="1"/>
</dbReference>
<keyword evidence="3" id="KW-1185">Reference proteome</keyword>
<dbReference type="PANTHER" id="PTHR44523">
    <property type="entry name" value="TETRATRICOPEPTIDE REPEAT PROTEIN 13"/>
    <property type="match status" value="1"/>
</dbReference>
<dbReference type="EMBL" id="CAWUFR010000499">
    <property type="protein sequence ID" value="CAK6978577.1"/>
    <property type="molecule type" value="Genomic_DNA"/>
</dbReference>
<feature type="chain" id="PRO_5044714054" evidence="1">
    <location>
        <begin position="24"/>
        <end position="158"/>
    </location>
</feature>
<protein>
    <submittedName>
        <fullName evidence="2">Tetratricopeptide repeat protein 13</fullName>
    </submittedName>
</protein>
<dbReference type="PANTHER" id="PTHR44523:SF1">
    <property type="entry name" value="TETRATRICOPEPTIDE REPEAT PROTEIN 13"/>
    <property type="match status" value="1"/>
</dbReference>
<gene>
    <name evidence="2" type="ORF">FSCOSCO3_A018534</name>
</gene>
<dbReference type="Proteomes" id="UP001314229">
    <property type="component" value="Unassembled WGS sequence"/>
</dbReference>
<keyword evidence="1" id="KW-0732">Signal</keyword>
<evidence type="ECO:0000313" key="3">
    <source>
        <dbReference type="Proteomes" id="UP001314229"/>
    </source>
</evidence>
<dbReference type="AlphaFoldDB" id="A0AAV1Q2A7"/>
<organism evidence="2 3">
    <name type="scientific">Scomber scombrus</name>
    <name type="common">Atlantic mackerel</name>
    <name type="synonym">Scomber vernalis</name>
    <dbReference type="NCBI Taxonomy" id="13677"/>
    <lineage>
        <taxon>Eukaryota</taxon>
        <taxon>Metazoa</taxon>
        <taxon>Chordata</taxon>
        <taxon>Craniata</taxon>
        <taxon>Vertebrata</taxon>
        <taxon>Euteleostomi</taxon>
        <taxon>Actinopterygii</taxon>
        <taxon>Neopterygii</taxon>
        <taxon>Teleostei</taxon>
        <taxon>Neoteleostei</taxon>
        <taxon>Acanthomorphata</taxon>
        <taxon>Pelagiaria</taxon>
        <taxon>Scombriformes</taxon>
        <taxon>Scombridae</taxon>
        <taxon>Scomber</taxon>
    </lineage>
</organism>
<comment type="caution">
    <text evidence="2">The sequence shown here is derived from an EMBL/GenBank/DDBJ whole genome shotgun (WGS) entry which is preliminary data.</text>
</comment>